<protein>
    <submittedName>
        <fullName evidence="1">10021_t:CDS:1</fullName>
    </submittedName>
</protein>
<keyword evidence="2" id="KW-1185">Reference proteome</keyword>
<evidence type="ECO:0000313" key="1">
    <source>
        <dbReference type="EMBL" id="CAG8539024.1"/>
    </source>
</evidence>
<name>A0ACA9LS36_9GLOM</name>
<proteinExistence type="predicted"/>
<reference evidence="1" key="1">
    <citation type="submission" date="2021-06" db="EMBL/GenBank/DDBJ databases">
        <authorList>
            <person name="Kallberg Y."/>
            <person name="Tangrot J."/>
            <person name="Rosling A."/>
        </authorList>
    </citation>
    <scope>NUCLEOTIDE SEQUENCE</scope>
    <source>
        <strain evidence="1">CL356</strain>
    </source>
</reference>
<gene>
    <name evidence="1" type="ORF">ACOLOM_LOCUS4395</name>
</gene>
<evidence type="ECO:0000313" key="2">
    <source>
        <dbReference type="Proteomes" id="UP000789525"/>
    </source>
</evidence>
<comment type="caution">
    <text evidence="1">The sequence shown here is derived from an EMBL/GenBank/DDBJ whole genome shotgun (WGS) entry which is preliminary data.</text>
</comment>
<sequence length="103" mass="12217">MEERVNANKKLRCEIEDLKLQVQKAKKKLATMKLPERDSDNSIRQGMLYQILYGWLGGTVESKTMKFDHTNNHHIRILIYYVNNYRRRIWASSSEVDSLKSMI</sequence>
<dbReference type="Proteomes" id="UP000789525">
    <property type="component" value="Unassembled WGS sequence"/>
</dbReference>
<accession>A0ACA9LS36</accession>
<organism evidence="1 2">
    <name type="scientific">Acaulospora colombiana</name>
    <dbReference type="NCBI Taxonomy" id="27376"/>
    <lineage>
        <taxon>Eukaryota</taxon>
        <taxon>Fungi</taxon>
        <taxon>Fungi incertae sedis</taxon>
        <taxon>Mucoromycota</taxon>
        <taxon>Glomeromycotina</taxon>
        <taxon>Glomeromycetes</taxon>
        <taxon>Diversisporales</taxon>
        <taxon>Acaulosporaceae</taxon>
        <taxon>Acaulospora</taxon>
    </lineage>
</organism>
<dbReference type="EMBL" id="CAJVPT010007217">
    <property type="protein sequence ID" value="CAG8539024.1"/>
    <property type="molecule type" value="Genomic_DNA"/>
</dbReference>